<dbReference type="EMBL" id="VXPY01000056">
    <property type="protein sequence ID" value="MYD90324.1"/>
    <property type="molecule type" value="Genomic_DNA"/>
</dbReference>
<dbReference type="GO" id="GO:0032196">
    <property type="term" value="P:transposition"/>
    <property type="evidence" value="ECO:0007669"/>
    <property type="project" value="UniProtKB-KW"/>
</dbReference>
<evidence type="ECO:0000256" key="3">
    <source>
        <dbReference type="ARBA" id="ARBA00022578"/>
    </source>
</evidence>
<reference evidence="12" key="1">
    <citation type="submission" date="2019-09" db="EMBL/GenBank/DDBJ databases">
        <title>Characterisation of the sponge microbiome using genome-centric metagenomics.</title>
        <authorList>
            <person name="Engelberts J.P."/>
            <person name="Robbins S.J."/>
            <person name="De Goeij J.M."/>
            <person name="Aranda M."/>
            <person name="Bell S.C."/>
            <person name="Webster N.S."/>
        </authorList>
    </citation>
    <scope>NUCLEOTIDE SEQUENCE</scope>
    <source>
        <strain evidence="12">SB0662_bin_9</strain>
    </source>
</reference>
<dbReference type="AlphaFoldDB" id="A0A6B1DVD8"/>
<evidence type="ECO:0000259" key="11">
    <source>
        <dbReference type="Pfam" id="PF12323"/>
    </source>
</evidence>
<keyword evidence="3" id="KW-0815">Transposition</keyword>
<feature type="domain" description="Probable transposase IS891/IS1136/IS1341" evidence="9">
    <location>
        <begin position="202"/>
        <end position="324"/>
    </location>
</feature>
<accession>A0A6B1DVD8</accession>
<dbReference type="InterPro" id="IPR021027">
    <property type="entry name" value="Transposase_put_HTH"/>
</dbReference>
<comment type="similarity">
    <text evidence="2">In the N-terminal section; belongs to the transposase 2 family.</text>
</comment>
<proteinExistence type="inferred from homology"/>
<keyword evidence="5" id="KW-0862">Zinc</keyword>
<keyword evidence="6" id="KW-0238">DNA-binding</keyword>
<organism evidence="12">
    <name type="scientific">Caldilineaceae bacterium SB0662_bin_9</name>
    <dbReference type="NCBI Taxonomy" id="2605258"/>
    <lineage>
        <taxon>Bacteria</taxon>
        <taxon>Bacillati</taxon>
        <taxon>Chloroflexota</taxon>
        <taxon>Caldilineae</taxon>
        <taxon>Caldilineales</taxon>
        <taxon>Caldilineaceae</taxon>
    </lineage>
</organism>
<protein>
    <submittedName>
        <fullName evidence="12">IS200/IS605 family element transposase accessory protein TnpB</fullName>
    </submittedName>
</protein>
<evidence type="ECO:0000256" key="6">
    <source>
        <dbReference type="ARBA" id="ARBA00023125"/>
    </source>
</evidence>
<dbReference type="GO" id="GO:0003677">
    <property type="term" value="F:DNA binding"/>
    <property type="evidence" value="ECO:0007669"/>
    <property type="project" value="UniProtKB-KW"/>
</dbReference>
<dbReference type="Pfam" id="PF07282">
    <property type="entry name" value="Cas12f1-like_TNB"/>
    <property type="match status" value="1"/>
</dbReference>
<feature type="domain" description="Cas12f1-like TNB" evidence="10">
    <location>
        <begin position="337"/>
        <end position="403"/>
    </location>
</feature>
<feature type="domain" description="Transposase putative helix-turn-helix" evidence="11">
    <location>
        <begin position="28"/>
        <end position="66"/>
    </location>
</feature>
<comment type="similarity">
    <text evidence="1">In the C-terminal section; belongs to the transposase 35 family.</text>
</comment>
<feature type="region of interest" description="Disordered" evidence="8">
    <location>
        <begin position="417"/>
        <end position="447"/>
    </location>
</feature>
<dbReference type="Pfam" id="PF12323">
    <property type="entry name" value="HTH_OrfB_IS605"/>
    <property type="match status" value="1"/>
</dbReference>
<sequence length="447" mass="50313">MDPLKQTDPVQRSPCPTPPADGARGLVKAHRIALCPNDRQASLLAEHAGWARVASNWSIDRFAEAWFTGEGEDNEWLSDMDLRKQFNAVKRDLFPWSKPLSQNVAKNAIIHTGKGLDAWGAYRKALKKGKRPRRVGFPRYRKRGKHMAFTPTNGRNTIRVDGNRVRIPAIGWVRMREPLRFAGDDILSATVSLEADRWHIAFQVDTGEPEPSKRPGPTVGIDMGIQTLATLWDGDKRTILNPRPLQEALAELRRIDKAISRSIKIHGKHRTSHRREALYARRRRQYARVSHLRNDHHHQTTTAIAKRGGTVKVETLHIAGMQRNRRLGRGFSDAGLGEFVRQLEYKCAWYGTAFEKVDRWYPSSKTCSACGAVKQSLLLSERTYRCLQCGFECDRDENAARNLQAFDPAARSAVADVETRKSGPTVGLQGRRSVNRTGSPLPLHAGS</sequence>
<dbReference type="GO" id="GO:0006310">
    <property type="term" value="P:DNA recombination"/>
    <property type="evidence" value="ECO:0007669"/>
    <property type="project" value="UniProtKB-KW"/>
</dbReference>
<dbReference type="PANTHER" id="PTHR30405:SF11">
    <property type="entry name" value="RNA-GUIDED DNA ENDONUCLEASE RV2885C-RELATED"/>
    <property type="match status" value="1"/>
</dbReference>
<comment type="caution">
    <text evidence="12">The sequence shown here is derived from an EMBL/GenBank/DDBJ whole genome shotgun (WGS) entry which is preliminary data.</text>
</comment>
<evidence type="ECO:0000259" key="10">
    <source>
        <dbReference type="Pfam" id="PF07282"/>
    </source>
</evidence>
<keyword evidence="4" id="KW-0479">Metal-binding</keyword>
<evidence type="ECO:0000256" key="8">
    <source>
        <dbReference type="SAM" id="MobiDB-lite"/>
    </source>
</evidence>
<dbReference type="Pfam" id="PF01385">
    <property type="entry name" value="OrfB_IS605"/>
    <property type="match status" value="1"/>
</dbReference>
<dbReference type="InterPro" id="IPR051399">
    <property type="entry name" value="RNA-guided_DNA_endo/Transpos"/>
</dbReference>
<gene>
    <name evidence="12" type="ORF">F4Y08_08320</name>
</gene>
<evidence type="ECO:0000256" key="7">
    <source>
        <dbReference type="ARBA" id="ARBA00023172"/>
    </source>
</evidence>
<dbReference type="InterPro" id="IPR010095">
    <property type="entry name" value="Cas12f1-like_TNB"/>
</dbReference>
<evidence type="ECO:0000256" key="4">
    <source>
        <dbReference type="ARBA" id="ARBA00022723"/>
    </source>
</evidence>
<evidence type="ECO:0000256" key="1">
    <source>
        <dbReference type="ARBA" id="ARBA00008761"/>
    </source>
</evidence>
<dbReference type="GO" id="GO:0046872">
    <property type="term" value="F:metal ion binding"/>
    <property type="evidence" value="ECO:0007669"/>
    <property type="project" value="UniProtKB-KW"/>
</dbReference>
<evidence type="ECO:0000256" key="5">
    <source>
        <dbReference type="ARBA" id="ARBA00022833"/>
    </source>
</evidence>
<dbReference type="NCBIfam" id="NF040570">
    <property type="entry name" value="guided_TnpB"/>
    <property type="match status" value="1"/>
</dbReference>
<evidence type="ECO:0000313" key="12">
    <source>
        <dbReference type="EMBL" id="MYD90324.1"/>
    </source>
</evidence>
<feature type="region of interest" description="Disordered" evidence="8">
    <location>
        <begin position="1"/>
        <end position="23"/>
    </location>
</feature>
<evidence type="ECO:0000259" key="9">
    <source>
        <dbReference type="Pfam" id="PF01385"/>
    </source>
</evidence>
<evidence type="ECO:0000256" key="2">
    <source>
        <dbReference type="ARBA" id="ARBA00011044"/>
    </source>
</evidence>
<name>A0A6B1DVD8_9CHLR</name>
<dbReference type="InterPro" id="IPR001959">
    <property type="entry name" value="Transposase"/>
</dbReference>
<keyword evidence="7" id="KW-0233">DNA recombination</keyword>
<dbReference type="PANTHER" id="PTHR30405">
    <property type="entry name" value="TRANSPOSASE"/>
    <property type="match status" value="1"/>
</dbReference>